<evidence type="ECO:0000313" key="1">
    <source>
        <dbReference type="EMBL" id="MDR6100932.1"/>
    </source>
</evidence>
<reference evidence="1" key="1">
    <citation type="submission" date="2023-08" db="EMBL/GenBank/DDBJ databases">
        <title>Functional and genomic diversity of the sorghum phyllosphere microbiome.</title>
        <authorList>
            <person name="Shade A."/>
        </authorList>
    </citation>
    <scope>NUCLEOTIDE SEQUENCE</scope>
    <source>
        <strain evidence="1">SORGH_AS_0974</strain>
    </source>
</reference>
<dbReference type="AlphaFoldDB" id="A0AAJ2EU04"/>
<dbReference type="Proteomes" id="UP001255601">
    <property type="component" value="Unassembled WGS sequence"/>
</dbReference>
<sequence length="81" mass="8886">MRGATHSRCRSMLFQVIHFAVPVFLLERISASGLTGERPTQEAGLLQQCPVAVFNRDHLKASLVETAVVGWRHVVNALCTG</sequence>
<comment type="caution">
    <text evidence="1">The sequence shown here is derived from an EMBL/GenBank/DDBJ whole genome shotgun (WGS) entry which is preliminary data.</text>
</comment>
<protein>
    <submittedName>
        <fullName evidence="1">Uncharacterized protein</fullName>
    </submittedName>
</protein>
<organism evidence="1 2">
    <name type="scientific">Agrobacterium larrymoorei</name>
    <dbReference type="NCBI Taxonomy" id="160699"/>
    <lineage>
        <taxon>Bacteria</taxon>
        <taxon>Pseudomonadati</taxon>
        <taxon>Pseudomonadota</taxon>
        <taxon>Alphaproteobacteria</taxon>
        <taxon>Hyphomicrobiales</taxon>
        <taxon>Rhizobiaceae</taxon>
        <taxon>Rhizobium/Agrobacterium group</taxon>
        <taxon>Agrobacterium</taxon>
    </lineage>
</organism>
<dbReference type="EMBL" id="JAVIZC010000001">
    <property type="protein sequence ID" value="MDR6100932.1"/>
    <property type="molecule type" value="Genomic_DNA"/>
</dbReference>
<gene>
    <name evidence="1" type="ORF">QE369_001110</name>
</gene>
<proteinExistence type="predicted"/>
<evidence type="ECO:0000313" key="2">
    <source>
        <dbReference type="Proteomes" id="UP001255601"/>
    </source>
</evidence>
<accession>A0AAJ2EU04</accession>
<name>A0AAJ2EU04_9HYPH</name>